<keyword evidence="2" id="KW-1185">Reference proteome</keyword>
<comment type="caution">
    <text evidence="1">The sequence shown here is derived from an EMBL/GenBank/DDBJ whole genome shotgun (WGS) entry which is preliminary data.</text>
</comment>
<proteinExistence type="predicted"/>
<organism evidence="1 2">
    <name type="scientific">Boeremia exigua</name>
    <dbReference type="NCBI Taxonomy" id="749465"/>
    <lineage>
        <taxon>Eukaryota</taxon>
        <taxon>Fungi</taxon>
        <taxon>Dikarya</taxon>
        <taxon>Ascomycota</taxon>
        <taxon>Pezizomycotina</taxon>
        <taxon>Dothideomycetes</taxon>
        <taxon>Pleosporomycetidae</taxon>
        <taxon>Pleosporales</taxon>
        <taxon>Pleosporineae</taxon>
        <taxon>Didymellaceae</taxon>
        <taxon>Boeremia</taxon>
    </lineage>
</organism>
<evidence type="ECO:0000313" key="2">
    <source>
        <dbReference type="Proteomes" id="UP001153331"/>
    </source>
</evidence>
<evidence type="ECO:0000313" key="1">
    <source>
        <dbReference type="EMBL" id="KAJ8110461.1"/>
    </source>
</evidence>
<name>A0ACC2I680_9PLEO</name>
<dbReference type="Proteomes" id="UP001153331">
    <property type="component" value="Unassembled WGS sequence"/>
</dbReference>
<sequence length="304" mass="34431">MTSLKSPTAGSATPASSLHNVTDAKTDPPANILSHAPYKDKDGKDKDYVYHQPTQGRIGPERSMYEIDFSTVPQRLDMSTYWFDAEELARETWGERKELRDLLSDQRKWVYEAKKTAEKRRDLSEDASSRQMSRHEKDESTEADKQNVDNDAEPTSKRRKFETEADNAASENRKNASEDNGGIWDEDALDKAWLAFEEPLDDRTCALMGQVLRDKHGLSVAPPLDLLKRMREYRETSVKATEKVFERSADEDLIKNTTVATSRVAEESCKSGRDTVPKGLADCMRLIEENLARLHAKSQASDRG</sequence>
<dbReference type="EMBL" id="JAPHNI010000497">
    <property type="protein sequence ID" value="KAJ8110461.1"/>
    <property type="molecule type" value="Genomic_DNA"/>
</dbReference>
<protein>
    <submittedName>
        <fullName evidence="1">Uncharacterized protein</fullName>
    </submittedName>
</protein>
<gene>
    <name evidence="1" type="ORF">OPT61_g6707</name>
</gene>
<accession>A0ACC2I680</accession>
<reference evidence="1" key="1">
    <citation type="submission" date="2022-11" db="EMBL/GenBank/DDBJ databases">
        <title>Genome Sequence of Boeremia exigua.</title>
        <authorList>
            <person name="Buettner E."/>
        </authorList>
    </citation>
    <scope>NUCLEOTIDE SEQUENCE</scope>
    <source>
        <strain evidence="1">CU02</strain>
    </source>
</reference>